<evidence type="ECO:0000256" key="1">
    <source>
        <dbReference type="ARBA" id="ARBA00022737"/>
    </source>
</evidence>
<dbReference type="InterPro" id="IPR002110">
    <property type="entry name" value="Ankyrin_rpt"/>
</dbReference>
<proteinExistence type="predicted"/>
<dbReference type="PANTHER" id="PTHR24166">
    <property type="entry name" value="ROLLING PEBBLES, ISOFORM B"/>
    <property type="match status" value="1"/>
</dbReference>
<feature type="repeat" description="ANK" evidence="3">
    <location>
        <begin position="128"/>
        <end position="160"/>
    </location>
</feature>
<feature type="repeat" description="ANK" evidence="3">
    <location>
        <begin position="1"/>
        <end position="27"/>
    </location>
</feature>
<keyword evidence="6" id="KW-1185">Reference proteome</keyword>
<protein>
    <submittedName>
        <fullName evidence="5">Ankyrin repeat protein</fullName>
    </submittedName>
</protein>
<comment type="caution">
    <text evidence="5">The sequence shown here is derived from an EMBL/GenBank/DDBJ whole genome shotgun (WGS) entry which is preliminary data.</text>
</comment>
<dbReference type="PROSITE" id="PS50088">
    <property type="entry name" value="ANK_REPEAT"/>
    <property type="match status" value="4"/>
</dbReference>
<dbReference type="Proteomes" id="UP000762676">
    <property type="component" value="Unassembled WGS sequence"/>
</dbReference>
<reference evidence="5 6" key="1">
    <citation type="journal article" date="2021" name="Elife">
        <title>Chloroplast acquisition without the gene transfer in kleptoplastic sea slugs, Plakobranchus ocellatus.</title>
        <authorList>
            <person name="Maeda T."/>
            <person name="Takahashi S."/>
            <person name="Yoshida T."/>
            <person name="Shimamura S."/>
            <person name="Takaki Y."/>
            <person name="Nagai Y."/>
            <person name="Toyoda A."/>
            <person name="Suzuki Y."/>
            <person name="Arimoto A."/>
            <person name="Ishii H."/>
            <person name="Satoh N."/>
            <person name="Nishiyama T."/>
            <person name="Hasebe M."/>
            <person name="Maruyama T."/>
            <person name="Minagawa J."/>
            <person name="Obokata J."/>
            <person name="Shigenobu S."/>
        </authorList>
    </citation>
    <scope>NUCLEOTIDE SEQUENCE [LARGE SCALE GENOMIC DNA]</scope>
</reference>
<dbReference type="SMART" id="SM00248">
    <property type="entry name" value="ANK"/>
    <property type="match status" value="4"/>
</dbReference>
<dbReference type="PRINTS" id="PR01415">
    <property type="entry name" value="ANKYRIN"/>
</dbReference>
<dbReference type="AlphaFoldDB" id="A0AAV4FF63"/>
<accession>A0AAV4FF63</accession>
<feature type="repeat" description="ANK" evidence="3">
    <location>
        <begin position="61"/>
        <end position="93"/>
    </location>
</feature>
<dbReference type="InterPro" id="IPR050889">
    <property type="entry name" value="Dendritic_Spine_Reg/Scaffold"/>
</dbReference>
<dbReference type="Pfam" id="PF12796">
    <property type="entry name" value="Ank_2"/>
    <property type="match status" value="2"/>
</dbReference>
<dbReference type="Gene3D" id="1.25.40.20">
    <property type="entry name" value="Ankyrin repeat-containing domain"/>
    <property type="match status" value="3"/>
</dbReference>
<feature type="repeat" description="ANK" evidence="3">
    <location>
        <begin position="28"/>
        <end position="60"/>
    </location>
</feature>
<dbReference type="SUPFAM" id="SSF48403">
    <property type="entry name" value="Ankyrin repeat"/>
    <property type="match status" value="1"/>
</dbReference>
<evidence type="ECO:0000256" key="2">
    <source>
        <dbReference type="ARBA" id="ARBA00023043"/>
    </source>
</evidence>
<dbReference type="InterPro" id="IPR036770">
    <property type="entry name" value="Ankyrin_rpt-contain_sf"/>
</dbReference>
<keyword evidence="2 3" id="KW-0040">ANK repeat</keyword>
<evidence type="ECO:0000256" key="3">
    <source>
        <dbReference type="PROSITE-ProRule" id="PRU00023"/>
    </source>
</evidence>
<gene>
    <name evidence="5" type="ORF">ElyMa_000341700</name>
</gene>
<dbReference type="PANTHER" id="PTHR24166:SF48">
    <property type="entry name" value="PROTEIN VAPYRIN"/>
    <property type="match status" value="1"/>
</dbReference>
<evidence type="ECO:0000256" key="4">
    <source>
        <dbReference type="SAM" id="MobiDB-lite"/>
    </source>
</evidence>
<dbReference type="PROSITE" id="PS50297">
    <property type="entry name" value="ANK_REP_REGION"/>
    <property type="match status" value="3"/>
</dbReference>
<feature type="region of interest" description="Disordered" evidence="4">
    <location>
        <begin position="221"/>
        <end position="242"/>
    </location>
</feature>
<keyword evidence="1" id="KW-0677">Repeat</keyword>
<dbReference type="EMBL" id="BMAT01000680">
    <property type="protein sequence ID" value="GFR71000.1"/>
    <property type="molecule type" value="Genomic_DNA"/>
</dbReference>
<name>A0AAV4FF63_9GAST</name>
<feature type="compositionally biased region" description="Basic and acidic residues" evidence="4">
    <location>
        <begin position="225"/>
        <end position="242"/>
    </location>
</feature>
<sequence length="242" mass="25921">MLGSENGHVGVVELLVQRGADVIKADKDGWTPLMLGSENGLVGVVELLVQHGADVNKADKNGWTPLMLGSENGHVNVVEALIEHGASICGTTTDGFTALMLACRNGHVCVAKALLKHNKAIINYTTTTGYTALTFACVTGQLGVVETLISCGADLDRSSTEDLTALMIAISLAEIHALLDRMQEITTQGNRPEHRAPFVLNVNLNQRFEVEKTKYFAHGNITITDRGDDPDTDQSGHDTDSD</sequence>
<evidence type="ECO:0000313" key="6">
    <source>
        <dbReference type="Proteomes" id="UP000762676"/>
    </source>
</evidence>
<evidence type="ECO:0000313" key="5">
    <source>
        <dbReference type="EMBL" id="GFR71000.1"/>
    </source>
</evidence>
<organism evidence="5 6">
    <name type="scientific">Elysia marginata</name>
    <dbReference type="NCBI Taxonomy" id="1093978"/>
    <lineage>
        <taxon>Eukaryota</taxon>
        <taxon>Metazoa</taxon>
        <taxon>Spiralia</taxon>
        <taxon>Lophotrochozoa</taxon>
        <taxon>Mollusca</taxon>
        <taxon>Gastropoda</taxon>
        <taxon>Heterobranchia</taxon>
        <taxon>Euthyneura</taxon>
        <taxon>Panpulmonata</taxon>
        <taxon>Sacoglossa</taxon>
        <taxon>Placobranchoidea</taxon>
        <taxon>Plakobranchidae</taxon>
        <taxon>Elysia</taxon>
    </lineage>
</organism>